<evidence type="ECO:0000313" key="1">
    <source>
        <dbReference type="EMBL" id="CEK68306.1"/>
    </source>
</evidence>
<reference evidence="1" key="1">
    <citation type="submission" date="2014-12" db="EMBL/GenBank/DDBJ databases">
        <title>Insight into the proteome of Arion vulgaris.</title>
        <authorList>
            <person name="Aradska J."/>
            <person name="Bulat T."/>
            <person name="Smidak R."/>
            <person name="Sarate P."/>
            <person name="Gangsoo J."/>
            <person name="Sialana F."/>
            <person name="Bilban M."/>
            <person name="Lubec G."/>
        </authorList>
    </citation>
    <scope>NUCLEOTIDE SEQUENCE</scope>
    <source>
        <tissue evidence="1">Skin</tissue>
    </source>
</reference>
<accession>A0A0B6ZKA9</accession>
<dbReference type="EMBL" id="HACG01021441">
    <property type="protein sequence ID" value="CEK68306.1"/>
    <property type="molecule type" value="Transcribed_RNA"/>
</dbReference>
<name>A0A0B6ZKA9_9EUPU</name>
<gene>
    <name evidence="1" type="primary">ORF65870</name>
</gene>
<protein>
    <submittedName>
        <fullName evidence="1">Uncharacterized protein</fullName>
    </submittedName>
</protein>
<sequence length="58" mass="6875">MTLFFKSLNKKQLSAFSQNVFQHNFNKMCKNYRQILKLQEVLKLTRTSPDREIKPADG</sequence>
<dbReference type="AlphaFoldDB" id="A0A0B6ZKA9"/>
<proteinExistence type="predicted"/>
<organism evidence="1">
    <name type="scientific">Arion vulgaris</name>
    <dbReference type="NCBI Taxonomy" id="1028688"/>
    <lineage>
        <taxon>Eukaryota</taxon>
        <taxon>Metazoa</taxon>
        <taxon>Spiralia</taxon>
        <taxon>Lophotrochozoa</taxon>
        <taxon>Mollusca</taxon>
        <taxon>Gastropoda</taxon>
        <taxon>Heterobranchia</taxon>
        <taxon>Euthyneura</taxon>
        <taxon>Panpulmonata</taxon>
        <taxon>Eupulmonata</taxon>
        <taxon>Stylommatophora</taxon>
        <taxon>Helicina</taxon>
        <taxon>Arionoidea</taxon>
        <taxon>Arionidae</taxon>
        <taxon>Arion</taxon>
    </lineage>
</organism>